<protein>
    <recommendedName>
        <fullName evidence="3">DUF5615 domain-containing protein</fullName>
    </recommendedName>
</protein>
<dbReference type="HOGENOM" id="CLU_3021671_0_0_10"/>
<evidence type="ECO:0000313" key="2">
    <source>
        <dbReference type="Proteomes" id="UP000001227"/>
    </source>
</evidence>
<accession>B3ETI6</accession>
<dbReference type="AlphaFoldDB" id="B3ETI6"/>
<dbReference type="Proteomes" id="UP000001227">
    <property type="component" value="Chromosome"/>
</dbReference>
<reference evidence="1 2" key="1">
    <citation type="journal article" date="2010" name="J. Bacteriol.">
        <title>The genome of the amoeba symbiont 'Candidatus Amoebophilus asiaticus' reveals common mechanisms for host cell interaction among amoeba-associated bacteria.</title>
        <authorList>
            <person name="Schmitz-Esser S."/>
            <person name="Tischler P."/>
            <person name="Arnold R."/>
            <person name="Montanaro J."/>
            <person name="Wagner M."/>
            <person name="Rattei T."/>
            <person name="Horn M."/>
        </authorList>
    </citation>
    <scope>NUCLEOTIDE SEQUENCE [LARGE SCALE GENOMIC DNA]</scope>
    <source>
        <strain evidence="1 2">5a2</strain>
    </source>
</reference>
<evidence type="ECO:0000313" key="1">
    <source>
        <dbReference type="EMBL" id="ACE06538.1"/>
    </source>
</evidence>
<name>B3ETI6_AMOA5</name>
<dbReference type="KEGG" id="aas:Aasi_1210"/>
<sequence>MHFLVDVNLPKHFSFFNYPNFVHLVDINPCMIDGQIWNYALEKKSREIIDATMWL</sequence>
<gene>
    <name evidence="1" type="ordered locus">Aasi_1210</name>
</gene>
<evidence type="ECO:0008006" key="3">
    <source>
        <dbReference type="Google" id="ProtNLM"/>
    </source>
</evidence>
<dbReference type="RefSeq" id="WP_012473291.1">
    <property type="nucleotide sequence ID" value="NC_010830.1"/>
</dbReference>
<dbReference type="EMBL" id="CP001102">
    <property type="protein sequence ID" value="ACE06538.1"/>
    <property type="molecule type" value="Genomic_DNA"/>
</dbReference>
<proteinExistence type="predicted"/>
<keyword evidence="2" id="KW-1185">Reference proteome</keyword>
<organism evidence="1 2">
    <name type="scientific">Amoebophilus asiaticus (strain 5a2)</name>
    <dbReference type="NCBI Taxonomy" id="452471"/>
    <lineage>
        <taxon>Bacteria</taxon>
        <taxon>Pseudomonadati</taxon>
        <taxon>Bacteroidota</taxon>
        <taxon>Cytophagia</taxon>
        <taxon>Cytophagales</taxon>
        <taxon>Amoebophilaceae</taxon>
        <taxon>Candidatus Amoebophilus</taxon>
    </lineage>
</organism>